<accession>A0A328BVP5</accession>
<keyword evidence="4" id="KW-0408">Iron</keyword>
<dbReference type="OrthoDB" id="9768004at2"/>
<dbReference type="InterPro" id="IPR024775">
    <property type="entry name" value="DinB-like"/>
</dbReference>
<keyword evidence="10" id="KW-1185">Reference proteome</keyword>
<dbReference type="GO" id="GO:0052699">
    <property type="term" value="P:ergothioneine biosynthetic process"/>
    <property type="evidence" value="ECO:0007669"/>
    <property type="project" value="InterPro"/>
</dbReference>
<evidence type="ECO:0000256" key="3">
    <source>
        <dbReference type="ARBA" id="ARBA00023002"/>
    </source>
</evidence>
<dbReference type="SUPFAM" id="SSF109854">
    <property type="entry name" value="DinB/YfiT-like putative metalloenzymes"/>
    <property type="match status" value="1"/>
</dbReference>
<dbReference type="InterPro" id="IPR016187">
    <property type="entry name" value="CTDL_fold"/>
</dbReference>
<evidence type="ECO:0000313" key="9">
    <source>
        <dbReference type="EMBL" id="RAK69138.1"/>
    </source>
</evidence>
<comment type="caution">
    <text evidence="9">The sequence shown here is derived from an EMBL/GenBank/DDBJ whole genome shotgun (WGS) entry which is preliminary data.</text>
</comment>
<organism evidence="9 10">
    <name type="scientific">Phenylobacterium kunshanense</name>
    <dbReference type="NCBI Taxonomy" id="1445034"/>
    <lineage>
        <taxon>Bacteria</taxon>
        <taxon>Pseudomonadati</taxon>
        <taxon>Pseudomonadota</taxon>
        <taxon>Alphaproteobacteria</taxon>
        <taxon>Caulobacterales</taxon>
        <taxon>Caulobacteraceae</taxon>
        <taxon>Phenylobacterium</taxon>
    </lineage>
</organism>
<dbReference type="InterPro" id="IPR034660">
    <property type="entry name" value="DinB/YfiT-like"/>
</dbReference>
<gene>
    <name evidence="9" type="primary">egtD</name>
    <name evidence="9" type="ORF">DJ019_03800</name>
</gene>
<dbReference type="InterPro" id="IPR017806">
    <property type="entry name" value="EgtB"/>
</dbReference>
<dbReference type="RefSeq" id="WP_111274629.1">
    <property type="nucleotide sequence ID" value="NZ_QFYS01000001.1"/>
</dbReference>
<dbReference type="NCBIfam" id="TIGR03438">
    <property type="entry name" value="egtD_ergothio"/>
    <property type="match status" value="1"/>
</dbReference>
<evidence type="ECO:0000256" key="4">
    <source>
        <dbReference type="ARBA" id="ARBA00023004"/>
    </source>
</evidence>
<dbReference type="InterPro" id="IPR042095">
    <property type="entry name" value="SUMF_sf"/>
</dbReference>
<keyword evidence="3" id="KW-0560">Oxidoreductase</keyword>
<protein>
    <submittedName>
        <fullName evidence="9">L-histidine N(Alpha)-methyltransferase</fullName>
        <ecNumber evidence="9">2.1.1.44</ecNumber>
    </submittedName>
</protein>
<dbReference type="EMBL" id="QFYS01000001">
    <property type="protein sequence ID" value="RAK69138.1"/>
    <property type="molecule type" value="Genomic_DNA"/>
</dbReference>
<feature type="domain" description="Sulfatase-modifying factor enzyme-like" evidence="6">
    <location>
        <begin position="348"/>
        <end position="427"/>
    </location>
</feature>
<dbReference type="Proteomes" id="UP000249524">
    <property type="component" value="Unassembled WGS sequence"/>
</dbReference>
<dbReference type="EC" id="2.1.1.44" evidence="9"/>
<evidence type="ECO:0000259" key="8">
    <source>
        <dbReference type="Pfam" id="PF12867"/>
    </source>
</evidence>
<dbReference type="SUPFAM" id="SSF53335">
    <property type="entry name" value="S-adenosyl-L-methionine-dependent methyltransferases"/>
    <property type="match status" value="1"/>
</dbReference>
<evidence type="ECO:0000256" key="5">
    <source>
        <dbReference type="ARBA" id="ARBA00037882"/>
    </source>
</evidence>
<dbReference type="InterPro" id="IPR019257">
    <property type="entry name" value="MeTrfase_dom"/>
</dbReference>
<dbReference type="GO" id="GO:0052706">
    <property type="term" value="F:L-histidine N(alpha)-methyltransferase activity"/>
    <property type="evidence" value="ECO:0007669"/>
    <property type="project" value="UniProtKB-EC"/>
</dbReference>
<feature type="domain" description="Sulfatase-modifying factor enzyme-like" evidence="6">
    <location>
        <begin position="191"/>
        <end position="326"/>
    </location>
</feature>
<dbReference type="SUPFAM" id="SSF56436">
    <property type="entry name" value="C-type lectin-like"/>
    <property type="match status" value="1"/>
</dbReference>
<dbReference type="Pfam" id="PF03781">
    <property type="entry name" value="FGE-sulfatase"/>
    <property type="match status" value="2"/>
</dbReference>
<evidence type="ECO:0000259" key="6">
    <source>
        <dbReference type="Pfam" id="PF03781"/>
    </source>
</evidence>
<proteinExistence type="predicted"/>
<name>A0A328BVP5_9CAUL</name>
<dbReference type="Pfam" id="PF10017">
    <property type="entry name" value="Methyltransf_33"/>
    <property type="match status" value="1"/>
</dbReference>
<evidence type="ECO:0000256" key="1">
    <source>
        <dbReference type="ARBA" id="ARBA00022603"/>
    </source>
</evidence>
<dbReference type="InterPro" id="IPR005532">
    <property type="entry name" value="SUMF_dom"/>
</dbReference>
<dbReference type="AlphaFoldDB" id="A0A328BVP5"/>
<dbReference type="InterPro" id="IPR035094">
    <property type="entry name" value="EgtD"/>
</dbReference>
<feature type="domain" description="Histidine-specific methyltransferase SAM-dependent" evidence="7">
    <location>
        <begin position="440"/>
        <end position="740"/>
    </location>
</feature>
<dbReference type="InterPro" id="IPR051128">
    <property type="entry name" value="EgtD_Methyltrsf_superfamily"/>
</dbReference>
<reference evidence="9 10" key="1">
    <citation type="submission" date="2018-05" db="EMBL/GenBank/DDBJ databases">
        <authorList>
            <person name="Lanie J.A."/>
            <person name="Ng W.-L."/>
            <person name="Kazmierczak K.M."/>
            <person name="Andrzejewski T.M."/>
            <person name="Davidsen T.M."/>
            <person name="Wayne K.J."/>
            <person name="Tettelin H."/>
            <person name="Glass J.I."/>
            <person name="Rusch D."/>
            <person name="Podicherti R."/>
            <person name="Tsui H.-C.T."/>
            <person name="Winkler M.E."/>
        </authorList>
    </citation>
    <scope>NUCLEOTIDE SEQUENCE [LARGE SCALE GENOMIC DNA]</scope>
    <source>
        <strain evidence="9 10">BUT-10</strain>
    </source>
</reference>
<feature type="domain" description="DinB-like" evidence="8">
    <location>
        <begin position="25"/>
        <end position="153"/>
    </location>
</feature>
<dbReference type="Gene3D" id="3.40.50.150">
    <property type="entry name" value="Vaccinia Virus protein VP39"/>
    <property type="match status" value="1"/>
</dbReference>
<keyword evidence="2 9" id="KW-0808">Transferase</keyword>
<dbReference type="Pfam" id="PF12867">
    <property type="entry name" value="DinB_2"/>
    <property type="match status" value="1"/>
</dbReference>
<dbReference type="Gene3D" id="3.90.1580.10">
    <property type="entry name" value="paralog of FGE (formylglycine-generating enzyme)"/>
    <property type="match status" value="1"/>
</dbReference>
<evidence type="ECO:0000259" key="7">
    <source>
        <dbReference type="Pfam" id="PF10017"/>
    </source>
</evidence>
<keyword evidence="1 9" id="KW-0489">Methyltransferase</keyword>
<dbReference type="PANTHER" id="PTHR43397">
    <property type="entry name" value="ERGOTHIONEINE BIOSYNTHESIS PROTEIN 1"/>
    <property type="match status" value="1"/>
</dbReference>
<evidence type="ECO:0000313" key="10">
    <source>
        <dbReference type="Proteomes" id="UP000249524"/>
    </source>
</evidence>
<dbReference type="InterPro" id="IPR029063">
    <property type="entry name" value="SAM-dependent_MTases_sf"/>
</dbReference>
<dbReference type="PANTHER" id="PTHR43397:SF1">
    <property type="entry name" value="ERGOTHIONEINE BIOSYNTHESIS PROTEIN 1"/>
    <property type="match status" value="1"/>
</dbReference>
<evidence type="ECO:0000256" key="2">
    <source>
        <dbReference type="ARBA" id="ARBA00022679"/>
    </source>
</evidence>
<dbReference type="GO" id="GO:0032259">
    <property type="term" value="P:methylation"/>
    <property type="evidence" value="ECO:0007669"/>
    <property type="project" value="UniProtKB-KW"/>
</dbReference>
<comment type="pathway">
    <text evidence="5">Amino-acid biosynthesis; ergothioneine biosynthesis.</text>
</comment>
<dbReference type="NCBIfam" id="TIGR03440">
    <property type="entry name" value="egtB_TIGR03440"/>
    <property type="match status" value="1"/>
</dbReference>
<sequence>MRIDRPHDQERPLAQTAAHERLARYRAVRRATEALIRSLTPEDMGAQSMPDASPTKWHLAHTTWFFETFMLTPGLPGYRVFDPRFGYLFNSYYEAEGPRQPRPARGLITRPSIADVLAYRAHVDAAMERLLTAAGEGPLELLDLGLAHEEQHQELILMDILHLFAQSPLSPAFAPPRPPLASVPTPPLAYVEFAGGLVQMGHDSGPGAPFAFDNEGPRHRVWLEPFRLADRLVTNGEWLRFMADGGYERPEFWLSDGWAMARAEGWRAPFYWRESPDGWRVMGLTGLRPLDPAQPVSHVSYYEADAYAAWAGARLPTEAEWEHAASSVPIEGNFAGSGRLCAQPAPAGEGLRQMFGDLWEWTRSAYLPYPGFRPAAGAVGEYNGKFMSGQFVLRGGCCATPAGHVRRTYRNFFYPQQRWMFSGVRLAMDGAGEGDAPSEFEADVKAGLARPRKSIPPKHFYDAEGSRLFEAITELPEYYPTRTEVALLRRSADEIARLIPDGAALVEFGSGASTKTRILLDAAPQVAVYAPIDISASALDAAAASIRADYPGLRVAPLRDDFTSALRLPAEAEGAPVVGFFPGSTIGNFTRDEARAFLEAAHRLLGPGAAFIVGIDLVKDEASLVAAYDDAQGVTAAFNRNLLTRINRELGGDFDLSAFEHRAVWNARESRIEMHLVSARPQSVRVAGETYRFDAGETIHTENSHKFTVDGFAALAGQAGWRLEQAWQSGEPAFALVLLRG</sequence>